<dbReference type="EMBL" id="SHKN01000001">
    <property type="protein sequence ID" value="RZT96271.1"/>
    <property type="molecule type" value="Genomic_DNA"/>
</dbReference>
<name>A0A4Q7VJA4_9BACT</name>
<evidence type="ECO:0000313" key="1">
    <source>
        <dbReference type="EMBL" id="RZT96271.1"/>
    </source>
</evidence>
<evidence type="ECO:0000313" key="2">
    <source>
        <dbReference type="Proteomes" id="UP000293562"/>
    </source>
</evidence>
<organism evidence="1 2">
    <name type="scientific">Ancylomarina subtilis</name>
    <dbReference type="NCBI Taxonomy" id="1639035"/>
    <lineage>
        <taxon>Bacteria</taxon>
        <taxon>Pseudomonadati</taxon>
        <taxon>Bacteroidota</taxon>
        <taxon>Bacteroidia</taxon>
        <taxon>Marinilabiliales</taxon>
        <taxon>Marinifilaceae</taxon>
        <taxon>Ancylomarina</taxon>
    </lineage>
</organism>
<comment type="caution">
    <text evidence="1">The sequence shown here is derived from an EMBL/GenBank/DDBJ whole genome shotgun (WGS) entry which is preliminary data.</text>
</comment>
<dbReference type="AlphaFoldDB" id="A0A4Q7VJA4"/>
<reference evidence="1 2" key="1">
    <citation type="submission" date="2019-02" db="EMBL/GenBank/DDBJ databases">
        <title>Genomic Encyclopedia of Type Strains, Phase IV (KMG-IV): sequencing the most valuable type-strain genomes for metagenomic binning, comparative biology and taxonomic classification.</title>
        <authorList>
            <person name="Goeker M."/>
        </authorList>
    </citation>
    <scope>NUCLEOTIDE SEQUENCE [LARGE SCALE GENOMIC DNA]</scope>
    <source>
        <strain evidence="1 2">DSM 28825</strain>
    </source>
</reference>
<accession>A0A4Q7VJA4</accession>
<sequence length="59" mass="6751">MGVDEQFESLVQLINTSKPIKLVCSKYKQIYAAYFFNGLLISFRELPLVVGNTALTFYK</sequence>
<protein>
    <submittedName>
        <fullName evidence="1">Uncharacterized protein</fullName>
    </submittedName>
</protein>
<keyword evidence="2" id="KW-1185">Reference proteome</keyword>
<dbReference type="Proteomes" id="UP000293562">
    <property type="component" value="Unassembled WGS sequence"/>
</dbReference>
<gene>
    <name evidence="1" type="ORF">EV201_0907</name>
</gene>
<proteinExistence type="predicted"/>